<comment type="caution">
    <text evidence="5">The sequence shown here is derived from an EMBL/GenBank/DDBJ whole genome shotgun (WGS) entry which is preliminary data.</text>
</comment>
<keyword evidence="1" id="KW-0805">Transcription regulation</keyword>
<dbReference type="Proteomes" id="UP001596039">
    <property type="component" value="Unassembled WGS sequence"/>
</dbReference>
<dbReference type="InterPro" id="IPR000524">
    <property type="entry name" value="Tscrpt_reg_HTH_GntR"/>
</dbReference>
<dbReference type="PANTHER" id="PTHR43537:SF24">
    <property type="entry name" value="GLUCONATE OPERON TRANSCRIPTIONAL REPRESSOR"/>
    <property type="match status" value="1"/>
</dbReference>
<dbReference type="InterPro" id="IPR011711">
    <property type="entry name" value="GntR_C"/>
</dbReference>
<dbReference type="InterPro" id="IPR008920">
    <property type="entry name" value="TF_FadR/GntR_C"/>
</dbReference>
<evidence type="ECO:0000313" key="5">
    <source>
        <dbReference type="EMBL" id="MFC5501460.1"/>
    </source>
</evidence>
<organism evidence="5 6">
    <name type="scientific">Lysinimonas soli</name>
    <dbReference type="NCBI Taxonomy" id="1074233"/>
    <lineage>
        <taxon>Bacteria</taxon>
        <taxon>Bacillati</taxon>
        <taxon>Actinomycetota</taxon>
        <taxon>Actinomycetes</taxon>
        <taxon>Micrococcales</taxon>
        <taxon>Microbacteriaceae</taxon>
        <taxon>Lysinimonas</taxon>
    </lineage>
</organism>
<evidence type="ECO:0000256" key="1">
    <source>
        <dbReference type="ARBA" id="ARBA00023015"/>
    </source>
</evidence>
<dbReference type="PANTHER" id="PTHR43537">
    <property type="entry name" value="TRANSCRIPTIONAL REGULATOR, GNTR FAMILY"/>
    <property type="match status" value="1"/>
</dbReference>
<dbReference type="SMART" id="SM00345">
    <property type="entry name" value="HTH_GNTR"/>
    <property type="match status" value="1"/>
</dbReference>
<evidence type="ECO:0000259" key="4">
    <source>
        <dbReference type="PROSITE" id="PS50949"/>
    </source>
</evidence>
<dbReference type="PROSITE" id="PS50949">
    <property type="entry name" value="HTH_GNTR"/>
    <property type="match status" value="1"/>
</dbReference>
<dbReference type="EMBL" id="JBHSMG010000001">
    <property type="protein sequence ID" value="MFC5501460.1"/>
    <property type="molecule type" value="Genomic_DNA"/>
</dbReference>
<reference evidence="6" key="1">
    <citation type="journal article" date="2019" name="Int. J. Syst. Evol. Microbiol.">
        <title>The Global Catalogue of Microorganisms (GCM) 10K type strain sequencing project: providing services to taxonomists for standard genome sequencing and annotation.</title>
        <authorList>
            <consortium name="The Broad Institute Genomics Platform"/>
            <consortium name="The Broad Institute Genome Sequencing Center for Infectious Disease"/>
            <person name="Wu L."/>
            <person name="Ma J."/>
        </authorList>
    </citation>
    <scope>NUCLEOTIDE SEQUENCE [LARGE SCALE GENOMIC DNA]</scope>
    <source>
        <strain evidence="6">CGMCC 4.6997</strain>
    </source>
</reference>
<sequence>MSQLPSEPVGALRPLLAETAAARIADRFVTAIALGHFVVGQKLPSIPELAGMLEVSPTTVREALSRLSALGYVTVNRGRHGGTVVVSQWGPASDSMVRRALEPEWQQLEVTLDFRSLIEQQIARTAAERHSPADIRRIERAVRAYETADHDRDASRLADLEVHQAIAAATQNPQLAELSLRIRHQVSLGFEAEPYNPTVRAAAVQQHAELARAVIEGRGDDAAEIADTHFSLTADILRELHARTHHTELDN</sequence>
<name>A0ABW0NN44_9MICO</name>
<evidence type="ECO:0000313" key="6">
    <source>
        <dbReference type="Proteomes" id="UP001596039"/>
    </source>
</evidence>
<dbReference type="SUPFAM" id="SSF46785">
    <property type="entry name" value="Winged helix' DNA-binding domain"/>
    <property type="match status" value="1"/>
</dbReference>
<dbReference type="InterPro" id="IPR036388">
    <property type="entry name" value="WH-like_DNA-bd_sf"/>
</dbReference>
<accession>A0ABW0NN44</accession>
<evidence type="ECO:0000256" key="2">
    <source>
        <dbReference type="ARBA" id="ARBA00023125"/>
    </source>
</evidence>
<dbReference type="SUPFAM" id="SSF48008">
    <property type="entry name" value="GntR ligand-binding domain-like"/>
    <property type="match status" value="1"/>
</dbReference>
<dbReference type="Pfam" id="PF07729">
    <property type="entry name" value="FCD"/>
    <property type="match status" value="1"/>
</dbReference>
<gene>
    <name evidence="5" type="ORF">ACFPJ4_04305</name>
</gene>
<feature type="domain" description="HTH gntR-type" evidence="4">
    <location>
        <begin position="18"/>
        <end position="88"/>
    </location>
</feature>
<dbReference type="InterPro" id="IPR036390">
    <property type="entry name" value="WH_DNA-bd_sf"/>
</dbReference>
<dbReference type="Gene3D" id="1.20.120.530">
    <property type="entry name" value="GntR ligand-binding domain-like"/>
    <property type="match status" value="1"/>
</dbReference>
<proteinExistence type="predicted"/>
<dbReference type="RefSeq" id="WP_386739049.1">
    <property type="nucleotide sequence ID" value="NZ_JBHSMG010000001.1"/>
</dbReference>
<keyword evidence="2" id="KW-0238">DNA-binding</keyword>
<keyword evidence="6" id="KW-1185">Reference proteome</keyword>
<dbReference type="SMART" id="SM00895">
    <property type="entry name" value="FCD"/>
    <property type="match status" value="1"/>
</dbReference>
<dbReference type="Gene3D" id="1.10.10.10">
    <property type="entry name" value="Winged helix-like DNA-binding domain superfamily/Winged helix DNA-binding domain"/>
    <property type="match status" value="1"/>
</dbReference>
<dbReference type="Pfam" id="PF00392">
    <property type="entry name" value="GntR"/>
    <property type="match status" value="1"/>
</dbReference>
<dbReference type="CDD" id="cd07377">
    <property type="entry name" value="WHTH_GntR"/>
    <property type="match status" value="1"/>
</dbReference>
<evidence type="ECO:0000256" key="3">
    <source>
        <dbReference type="ARBA" id="ARBA00023163"/>
    </source>
</evidence>
<protein>
    <submittedName>
        <fullName evidence="5">FadR/GntR family transcriptional regulator</fullName>
    </submittedName>
</protein>
<keyword evidence="3" id="KW-0804">Transcription</keyword>